<dbReference type="AlphaFoldDB" id="A0A182S7Z4"/>
<evidence type="ECO:0000313" key="1">
    <source>
        <dbReference type="EnsemblMetazoa" id="AMAM001510-PA"/>
    </source>
</evidence>
<protein>
    <submittedName>
        <fullName evidence="1">Uncharacterized protein</fullName>
    </submittedName>
</protein>
<evidence type="ECO:0000313" key="2">
    <source>
        <dbReference type="Proteomes" id="UP000075901"/>
    </source>
</evidence>
<accession>A0A182S7Z4</accession>
<keyword evidence="2" id="KW-1185">Reference proteome</keyword>
<dbReference type="EnsemblMetazoa" id="AMAM001510-RA">
    <property type="protein sequence ID" value="AMAM001510-PA"/>
    <property type="gene ID" value="AMAM001510"/>
</dbReference>
<sequence length="113" mass="12754">MHDFLTSFTGNPSQWNFLKSCEPSASEPDKHKKNDEGVVTRYAAVKVLESMFDSVPDNCVQFELLQSKMSNRLIAASLFGKLLDLSKDKTILVSTDERGTPVRVHKYMNWQGA</sequence>
<dbReference type="VEuPathDB" id="VectorBase:AMAM001510"/>
<reference evidence="2" key="1">
    <citation type="submission" date="2013-09" db="EMBL/GenBank/DDBJ databases">
        <title>The Genome Sequence of Anopheles maculatus species B.</title>
        <authorList>
            <consortium name="The Broad Institute Genomics Platform"/>
            <person name="Neafsey D.E."/>
            <person name="Besansky N."/>
            <person name="Howell P."/>
            <person name="Walton C."/>
            <person name="Young S.K."/>
            <person name="Zeng Q."/>
            <person name="Gargeya S."/>
            <person name="Fitzgerald M."/>
            <person name="Haas B."/>
            <person name="Abouelleil A."/>
            <person name="Allen A.W."/>
            <person name="Alvarado L."/>
            <person name="Arachchi H.M."/>
            <person name="Berlin A.M."/>
            <person name="Chapman S.B."/>
            <person name="Gainer-Dewar J."/>
            <person name="Goldberg J."/>
            <person name="Griggs A."/>
            <person name="Gujja S."/>
            <person name="Hansen M."/>
            <person name="Howarth C."/>
            <person name="Imamovic A."/>
            <person name="Ireland A."/>
            <person name="Larimer J."/>
            <person name="McCowan C."/>
            <person name="Murphy C."/>
            <person name="Pearson M."/>
            <person name="Poon T.W."/>
            <person name="Priest M."/>
            <person name="Roberts A."/>
            <person name="Saif S."/>
            <person name="Shea T."/>
            <person name="Sisk P."/>
            <person name="Sykes S."/>
            <person name="Wortman J."/>
            <person name="Nusbaum C."/>
            <person name="Birren B."/>
        </authorList>
    </citation>
    <scope>NUCLEOTIDE SEQUENCE [LARGE SCALE GENOMIC DNA]</scope>
    <source>
        <strain evidence="2">maculatus3</strain>
    </source>
</reference>
<reference evidence="1" key="2">
    <citation type="submission" date="2020-05" db="UniProtKB">
        <authorList>
            <consortium name="EnsemblMetazoa"/>
        </authorList>
    </citation>
    <scope>IDENTIFICATION</scope>
    <source>
        <strain evidence="1">maculatus3</strain>
    </source>
</reference>
<dbReference type="Proteomes" id="UP000075901">
    <property type="component" value="Unassembled WGS sequence"/>
</dbReference>
<organism evidence="1 2">
    <name type="scientific">Anopheles maculatus</name>
    <dbReference type="NCBI Taxonomy" id="74869"/>
    <lineage>
        <taxon>Eukaryota</taxon>
        <taxon>Metazoa</taxon>
        <taxon>Ecdysozoa</taxon>
        <taxon>Arthropoda</taxon>
        <taxon>Hexapoda</taxon>
        <taxon>Insecta</taxon>
        <taxon>Pterygota</taxon>
        <taxon>Neoptera</taxon>
        <taxon>Endopterygota</taxon>
        <taxon>Diptera</taxon>
        <taxon>Nematocera</taxon>
        <taxon>Culicoidea</taxon>
        <taxon>Culicidae</taxon>
        <taxon>Anophelinae</taxon>
        <taxon>Anopheles</taxon>
        <taxon>Anopheles maculatus group</taxon>
    </lineage>
</organism>
<name>A0A182S7Z4_9DIPT</name>
<proteinExistence type="predicted"/>